<dbReference type="EMBL" id="QZEW01000078">
    <property type="protein sequence ID" value="RJL08207.1"/>
    <property type="molecule type" value="Genomic_DNA"/>
</dbReference>
<dbReference type="RefSeq" id="WP_119899665.1">
    <property type="nucleotide sequence ID" value="NZ_QNRC01000011.1"/>
</dbReference>
<proteinExistence type="predicted"/>
<evidence type="ECO:0000313" key="1">
    <source>
        <dbReference type="EMBL" id="RJL08207.1"/>
    </source>
</evidence>
<accession>A0A419A3L0</accession>
<dbReference type="GO" id="GO:0008671">
    <property type="term" value="F:2-dehydro-3-deoxygalactonokinase activity"/>
    <property type="evidence" value="ECO:0007669"/>
    <property type="project" value="InterPro"/>
</dbReference>
<protein>
    <recommendedName>
        <fullName evidence="3">2-dehydro-3-deoxygalactonokinase</fullName>
    </recommendedName>
</protein>
<dbReference type="Pfam" id="PF05035">
    <property type="entry name" value="DGOK"/>
    <property type="match status" value="1"/>
</dbReference>
<gene>
    <name evidence="1" type="ORF">D3P05_16565</name>
</gene>
<dbReference type="InterPro" id="IPR007729">
    <property type="entry name" value="DGOK"/>
</dbReference>
<comment type="caution">
    <text evidence="1">The sequence shown here is derived from an EMBL/GenBank/DDBJ whole genome shotgun (WGS) entry which is preliminary data.</text>
</comment>
<dbReference type="InterPro" id="IPR042257">
    <property type="entry name" value="DGOK_C"/>
</dbReference>
<dbReference type="GO" id="GO:0034194">
    <property type="term" value="P:D-galactonate catabolic process"/>
    <property type="evidence" value="ECO:0007669"/>
    <property type="project" value="InterPro"/>
</dbReference>
<evidence type="ECO:0000313" key="2">
    <source>
        <dbReference type="Proteomes" id="UP000283587"/>
    </source>
</evidence>
<dbReference type="AlphaFoldDB" id="A0A419A3L0"/>
<sequence>MNAAPDWIAAEAGPGGLRLWAMRGAEVAARQDVADLAAARAAWPGLPLLLAAPEDWPGLPEPRPVPATGLILHPAPDAERVWLVGPLAQQDPPDRLAGGAAQVAGLLEAQPHFDGVALLTGPRSHWLRLSAGEICHFHSFLTGELLALLSAAAPDGAGFDETLDEALSCPHRAYGRLAALRDTGDGARLAGLLVGLELAAAKPYWLGQQVAILGEAPLRDLYARALAAQGVATLQPDPESALLAGLHAAWKGLAAAG</sequence>
<name>A0A419A3L0_9RHOB</name>
<dbReference type="OrthoDB" id="256574at2"/>
<dbReference type="Proteomes" id="UP000283587">
    <property type="component" value="Unassembled WGS sequence"/>
</dbReference>
<dbReference type="Gene3D" id="3.30.420.310">
    <property type="entry name" value="2-keto-3-deoxy-galactonokinase, C-terminal domain"/>
    <property type="match status" value="1"/>
</dbReference>
<evidence type="ECO:0008006" key="3">
    <source>
        <dbReference type="Google" id="ProtNLM"/>
    </source>
</evidence>
<reference evidence="2" key="1">
    <citation type="submission" date="2018-09" db="EMBL/GenBank/DDBJ databases">
        <title>Paracoccus onubensis nov. sp. a moderate halophilic bacterium isolated from Gruta de las Maravillas (Aracena, Spain).</title>
        <authorList>
            <person name="Jurado V."/>
            <person name="Gutierrez-Patricio S."/>
            <person name="Gonzalez-Pimentel J.L."/>
            <person name="Miller A.Z."/>
            <person name="Laiz L."/>
            <person name="Saiz-Jimenez C."/>
        </authorList>
    </citation>
    <scope>NUCLEOTIDE SEQUENCE [LARGE SCALE GENOMIC DNA]</scope>
    <source>
        <strain evidence="2">DSM 26381</strain>
    </source>
</reference>
<organism evidence="1 2">
    <name type="scientific">Paracoccus siganidrum</name>
    <dbReference type="NCBI Taxonomy" id="1276757"/>
    <lineage>
        <taxon>Bacteria</taxon>
        <taxon>Pseudomonadati</taxon>
        <taxon>Pseudomonadota</taxon>
        <taxon>Alphaproteobacteria</taxon>
        <taxon>Rhodobacterales</taxon>
        <taxon>Paracoccaceae</taxon>
        <taxon>Paracoccus</taxon>
    </lineage>
</organism>
<keyword evidence="2" id="KW-1185">Reference proteome</keyword>